<evidence type="ECO:0000313" key="3">
    <source>
        <dbReference type="Proteomes" id="UP000775872"/>
    </source>
</evidence>
<dbReference type="Gene3D" id="3.40.630.30">
    <property type="match status" value="1"/>
</dbReference>
<dbReference type="GO" id="GO:0016747">
    <property type="term" value="F:acyltransferase activity, transferring groups other than amino-acyl groups"/>
    <property type="evidence" value="ECO:0007669"/>
    <property type="project" value="InterPro"/>
</dbReference>
<reference evidence="3" key="1">
    <citation type="submission" date="2019-06" db="EMBL/GenBank/DDBJ databases">
        <authorList>
            <person name="Broberg M."/>
        </authorList>
    </citation>
    <scope>NUCLEOTIDE SEQUENCE [LARGE SCALE GENOMIC DNA]</scope>
</reference>
<evidence type="ECO:0000259" key="1">
    <source>
        <dbReference type="Pfam" id="PF13508"/>
    </source>
</evidence>
<evidence type="ECO:0000313" key="2">
    <source>
        <dbReference type="EMBL" id="CAH0045029.1"/>
    </source>
</evidence>
<accession>A0A9N9YY40</accession>
<dbReference type="EMBL" id="CABFOC020000007">
    <property type="protein sequence ID" value="CAH0045029.1"/>
    <property type="molecule type" value="Genomic_DNA"/>
</dbReference>
<gene>
    <name evidence="2" type="ORF">CSOL1703_00010771</name>
</gene>
<dbReference type="AlphaFoldDB" id="A0A9N9YY40"/>
<keyword evidence="3" id="KW-1185">Reference proteome</keyword>
<sequence>MATQWQPRDAKLEDVQGMVRTDFSAFAGNPQREQRDGPEKTRVRLSDKYAKYINNPQRYKTIVVELNGVIISIGVMDLKPLEEGITTPTRNGEYYSYNDVFLTYFAKYGEKFAMLRTLATHEDNQRQGCGKAIFESLKAVAGVGEGRVITVYSSAKGQAFYEKEGFELAGCCGEKPKVATGYILHGCN</sequence>
<comment type="caution">
    <text evidence="2">The sequence shown here is derived from an EMBL/GenBank/DDBJ whole genome shotgun (WGS) entry which is preliminary data.</text>
</comment>
<dbReference type="InterPro" id="IPR000182">
    <property type="entry name" value="GNAT_dom"/>
</dbReference>
<proteinExistence type="predicted"/>
<dbReference type="OrthoDB" id="5142702at2759"/>
<name>A0A9N9YY40_9HYPO</name>
<organism evidence="2 3">
    <name type="scientific">Clonostachys solani</name>
    <dbReference type="NCBI Taxonomy" id="160281"/>
    <lineage>
        <taxon>Eukaryota</taxon>
        <taxon>Fungi</taxon>
        <taxon>Dikarya</taxon>
        <taxon>Ascomycota</taxon>
        <taxon>Pezizomycotina</taxon>
        <taxon>Sordariomycetes</taxon>
        <taxon>Hypocreomycetidae</taxon>
        <taxon>Hypocreales</taxon>
        <taxon>Bionectriaceae</taxon>
        <taxon>Clonostachys</taxon>
    </lineage>
</organism>
<dbReference type="SUPFAM" id="SSF55729">
    <property type="entry name" value="Acyl-CoA N-acyltransferases (Nat)"/>
    <property type="match status" value="1"/>
</dbReference>
<feature type="domain" description="N-acetyltransferase" evidence="1">
    <location>
        <begin position="107"/>
        <end position="167"/>
    </location>
</feature>
<reference evidence="2 3" key="2">
    <citation type="submission" date="2021-10" db="EMBL/GenBank/DDBJ databases">
        <authorList>
            <person name="Piombo E."/>
        </authorList>
    </citation>
    <scope>NUCLEOTIDE SEQUENCE [LARGE SCALE GENOMIC DNA]</scope>
</reference>
<protein>
    <recommendedName>
        <fullName evidence="1">N-acetyltransferase domain-containing protein</fullName>
    </recommendedName>
</protein>
<dbReference type="Pfam" id="PF13508">
    <property type="entry name" value="Acetyltransf_7"/>
    <property type="match status" value="1"/>
</dbReference>
<dbReference type="InterPro" id="IPR016181">
    <property type="entry name" value="Acyl_CoA_acyltransferase"/>
</dbReference>
<dbReference type="Proteomes" id="UP000775872">
    <property type="component" value="Unassembled WGS sequence"/>
</dbReference>